<comment type="caution">
    <text evidence="1">The sequence shown here is derived from an EMBL/GenBank/DDBJ whole genome shotgun (WGS) entry which is preliminary data.</text>
</comment>
<evidence type="ECO:0000313" key="1">
    <source>
        <dbReference type="EMBL" id="RUL78953.1"/>
    </source>
</evidence>
<accession>A0A3S0S2L2</accession>
<dbReference type="Proteomes" id="UP000274358">
    <property type="component" value="Unassembled WGS sequence"/>
</dbReference>
<dbReference type="EMBL" id="RYYV01000002">
    <property type="protein sequence ID" value="RUL78953.1"/>
    <property type="molecule type" value="Genomic_DNA"/>
</dbReference>
<dbReference type="RefSeq" id="WP_126683410.1">
    <property type="nucleotide sequence ID" value="NZ_RYYV01000002.1"/>
</dbReference>
<protein>
    <submittedName>
        <fullName evidence="1">Uncharacterized protein</fullName>
    </submittedName>
</protein>
<name>A0A3S0S2L2_9GAMM</name>
<gene>
    <name evidence="1" type="ORF">EKH80_03905</name>
</gene>
<organism evidence="1 2">
    <name type="scientific">Dyella choica</name>
    <dbReference type="NCBI Taxonomy" id="1927959"/>
    <lineage>
        <taxon>Bacteria</taxon>
        <taxon>Pseudomonadati</taxon>
        <taxon>Pseudomonadota</taxon>
        <taxon>Gammaproteobacteria</taxon>
        <taxon>Lysobacterales</taxon>
        <taxon>Rhodanobacteraceae</taxon>
        <taxon>Dyella</taxon>
    </lineage>
</organism>
<reference evidence="1 2" key="1">
    <citation type="submission" date="2018-12" db="EMBL/GenBank/DDBJ databases">
        <title>Dyella dinghuensis sp. nov. DHOA06 and Dyella choica sp. nov. 4M-K27, isolated from forest soil.</title>
        <authorList>
            <person name="Qiu L.-H."/>
            <person name="Gao Z.-H."/>
        </authorList>
    </citation>
    <scope>NUCLEOTIDE SEQUENCE [LARGE SCALE GENOMIC DNA]</scope>
    <source>
        <strain evidence="1 2">4M-K27</strain>
    </source>
</reference>
<dbReference type="OrthoDB" id="8455035at2"/>
<proteinExistence type="predicted"/>
<dbReference type="AlphaFoldDB" id="A0A3S0S2L2"/>
<keyword evidence="2" id="KW-1185">Reference proteome</keyword>
<sequence length="252" mass="28569">MPKALTRPLQPGKPFVEAGRGKRPIRRFSSWYDNRLVTKEGERILRDLDDWGIAELRKHQLIWSGLDLDTEPPLIERVPDTSFGVREIRGIDRARLRLFLLSLLWRAGATNRMEFDAVSMPESELSQLGDMIRTNNPGPLSFYPATLIQLVPSGEVHNYSPTAGVKKQLSRDGTQECEIPFFRFYFDGLIVHMHRSSRKNCAVDKTLLVGGDDLLLVSIMDTGKSAQYGYMAQVVKEANEGWPDVMNKLNPP</sequence>
<evidence type="ECO:0000313" key="2">
    <source>
        <dbReference type="Proteomes" id="UP000274358"/>
    </source>
</evidence>